<gene>
    <name evidence="9" type="ORF">C8N28_0181</name>
</gene>
<dbReference type="OrthoDB" id="9783652at2"/>
<dbReference type="PANTHER" id="PTHR22926">
    <property type="entry name" value="PHOSPHO-N-ACETYLMURAMOYL-PENTAPEPTIDE-TRANSFERASE"/>
    <property type="match status" value="1"/>
</dbReference>
<feature type="transmembrane region" description="Helical" evidence="8">
    <location>
        <begin position="264"/>
        <end position="282"/>
    </location>
</feature>
<evidence type="ECO:0000256" key="8">
    <source>
        <dbReference type="SAM" id="Phobius"/>
    </source>
</evidence>
<keyword evidence="3 9" id="KW-0808">Transferase</keyword>
<protein>
    <submittedName>
        <fullName evidence="9">UDP-N-acetylmuramyl pentapeptide phosphotransferase/UDP-N-acetylglucosamine-1-phosphate transferase</fullName>
    </submittedName>
</protein>
<feature type="transmembrane region" description="Helical" evidence="8">
    <location>
        <begin position="188"/>
        <end position="209"/>
    </location>
</feature>
<evidence type="ECO:0000256" key="4">
    <source>
        <dbReference type="ARBA" id="ARBA00022692"/>
    </source>
</evidence>
<keyword evidence="6 8" id="KW-0472">Membrane</keyword>
<evidence type="ECO:0000256" key="3">
    <source>
        <dbReference type="ARBA" id="ARBA00022679"/>
    </source>
</evidence>
<feature type="transmembrane region" description="Helical" evidence="8">
    <location>
        <begin position="39"/>
        <end position="57"/>
    </location>
</feature>
<name>A0A4R1LZ71_9SPHI</name>
<proteinExistence type="predicted"/>
<evidence type="ECO:0000256" key="6">
    <source>
        <dbReference type="ARBA" id="ARBA00023136"/>
    </source>
</evidence>
<feature type="transmembrane region" description="Helical" evidence="8">
    <location>
        <begin position="110"/>
        <end position="129"/>
    </location>
</feature>
<dbReference type="AlphaFoldDB" id="A0A4R1LZ71"/>
<feature type="transmembrane region" description="Helical" evidence="8">
    <location>
        <begin position="141"/>
        <end position="159"/>
    </location>
</feature>
<feature type="binding site" evidence="7">
    <location>
        <position position="191"/>
    </location>
    <ligand>
        <name>Mg(2+)</name>
        <dbReference type="ChEBI" id="CHEBI:18420"/>
    </ligand>
</feature>
<dbReference type="InterPro" id="IPR000715">
    <property type="entry name" value="Glycosyl_transferase_4"/>
</dbReference>
<feature type="transmembrane region" description="Helical" evidence="8">
    <location>
        <begin position="165"/>
        <end position="181"/>
    </location>
</feature>
<keyword evidence="2" id="KW-1003">Cell membrane</keyword>
<dbReference type="GO" id="GO:0009103">
    <property type="term" value="P:lipopolysaccharide biosynthetic process"/>
    <property type="evidence" value="ECO:0007669"/>
    <property type="project" value="TreeGrafter"/>
</dbReference>
<dbReference type="GO" id="GO:0046872">
    <property type="term" value="F:metal ion binding"/>
    <property type="evidence" value="ECO:0007669"/>
    <property type="project" value="UniProtKB-KW"/>
</dbReference>
<reference evidence="9 10" key="1">
    <citation type="submission" date="2019-03" db="EMBL/GenBank/DDBJ databases">
        <title>Genomic Encyclopedia of Archaeal and Bacterial Type Strains, Phase II (KMG-II): from individual species to whole genera.</title>
        <authorList>
            <person name="Goeker M."/>
        </authorList>
    </citation>
    <scope>NUCLEOTIDE SEQUENCE [LARGE SCALE GENOMIC DNA]</scope>
    <source>
        <strain evidence="9 10">DSM 22554</strain>
    </source>
</reference>
<dbReference type="RefSeq" id="WP_132220619.1">
    <property type="nucleotide sequence ID" value="NZ_SMGO01000001.1"/>
</dbReference>
<dbReference type="GO" id="GO:0016780">
    <property type="term" value="F:phosphotransferase activity, for other substituted phosphate groups"/>
    <property type="evidence" value="ECO:0007669"/>
    <property type="project" value="InterPro"/>
</dbReference>
<feature type="transmembrane region" description="Helical" evidence="8">
    <location>
        <begin position="215"/>
        <end position="238"/>
    </location>
</feature>
<dbReference type="Proteomes" id="UP000294616">
    <property type="component" value="Unassembled WGS sequence"/>
</dbReference>
<feature type="transmembrane region" description="Helical" evidence="8">
    <location>
        <begin position="63"/>
        <end position="79"/>
    </location>
</feature>
<keyword evidence="7" id="KW-0479">Metal-binding</keyword>
<dbReference type="PANTHER" id="PTHR22926:SF3">
    <property type="entry name" value="UNDECAPRENYL-PHOSPHATE ALPHA-N-ACETYLGLUCOSAMINYL 1-PHOSPHATE TRANSFERASE"/>
    <property type="match status" value="1"/>
</dbReference>
<evidence type="ECO:0000313" key="10">
    <source>
        <dbReference type="Proteomes" id="UP000294616"/>
    </source>
</evidence>
<evidence type="ECO:0000256" key="2">
    <source>
        <dbReference type="ARBA" id="ARBA00022475"/>
    </source>
</evidence>
<feature type="transmembrane region" description="Helical" evidence="8">
    <location>
        <begin position="288"/>
        <end position="305"/>
    </location>
</feature>
<comment type="cofactor">
    <cofactor evidence="7">
        <name>Mg(2+)</name>
        <dbReference type="ChEBI" id="CHEBI:18420"/>
    </cofactor>
</comment>
<evidence type="ECO:0000313" key="9">
    <source>
        <dbReference type="EMBL" id="TCK84886.1"/>
    </source>
</evidence>
<dbReference type="Pfam" id="PF00953">
    <property type="entry name" value="Glycos_transf_4"/>
    <property type="match status" value="1"/>
</dbReference>
<dbReference type="GO" id="GO:0071555">
    <property type="term" value="P:cell wall organization"/>
    <property type="evidence" value="ECO:0007669"/>
    <property type="project" value="TreeGrafter"/>
</dbReference>
<feature type="transmembrane region" description="Helical" evidence="8">
    <location>
        <begin position="88"/>
        <end position="104"/>
    </location>
</feature>
<organism evidence="9 10">
    <name type="scientific">Albibacterium bauzanense</name>
    <dbReference type="NCBI Taxonomy" id="653929"/>
    <lineage>
        <taxon>Bacteria</taxon>
        <taxon>Pseudomonadati</taxon>
        <taxon>Bacteroidota</taxon>
        <taxon>Sphingobacteriia</taxon>
        <taxon>Sphingobacteriales</taxon>
        <taxon>Sphingobacteriaceae</taxon>
        <taxon>Albibacterium</taxon>
    </lineage>
</organism>
<evidence type="ECO:0000256" key="7">
    <source>
        <dbReference type="PIRSR" id="PIRSR600715-1"/>
    </source>
</evidence>
<dbReference type="CDD" id="cd06854">
    <property type="entry name" value="GT_WbpL_WbcO_like"/>
    <property type="match status" value="1"/>
</dbReference>
<dbReference type="GO" id="GO:0044038">
    <property type="term" value="P:cell wall macromolecule biosynthetic process"/>
    <property type="evidence" value="ECO:0007669"/>
    <property type="project" value="TreeGrafter"/>
</dbReference>
<comment type="subcellular location">
    <subcellularLocation>
        <location evidence="1">Cell membrane</location>
        <topology evidence="1">Multi-pass membrane protein</topology>
    </subcellularLocation>
</comment>
<comment type="caution">
    <text evidence="9">The sequence shown here is derived from an EMBL/GenBank/DDBJ whole genome shotgun (WGS) entry which is preliminary data.</text>
</comment>
<accession>A0A4R1LZ71</accession>
<dbReference type="GO" id="GO:0005886">
    <property type="term" value="C:plasma membrane"/>
    <property type="evidence" value="ECO:0007669"/>
    <property type="project" value="UniProtKB-SubCell"/>
</dbReference>
<evidence type="ECO:0000256" key="1">
    <source>
        <dbReference type="ARBA" id="ARBA00004651"/>
    </source>
</evidence>
<keyword evidence="7" id="KW-0460">Magnesium</keyword>
<feature type="binding site" evidence="7">
    <location>
        <position position="130"/>
    </location>
    <ligand>
        <name>Mg(2+)</name>
        <dbReference type="ChEBI" id="CHEBI:18420"/>
    </ligand>
</feature>
<sequence length="314" mass="36019">MIYIIVFLILFAGMLLYIKLANKYLIIDRPNDRSSHTTPTVRGGGVIFVLSILIAGVYYYSDYGIPVLGVLLIGTISFLDDNMNISKLLRFFFHLLAVTLLFAYDQVFVLPIWAIIALYILVVGIINAYNFMDGINGITGLYSLVILGALQYVNIYQFSFIEPDLIWFPMLACVVFLYFNFRKKALVFAGDVGSIVMAFWIVFLLLDLILKSSNWLYILFLTVYGVDSILTIIHRLILRQNIFEAHRLHFYQVLANDQKMSHRLVAFIYAFLQVAICVFVIQSNLNPILTFLLTPLFLVIIYIIVKPKLMQQSM</sequence>
<evidence type="ECO:0000256" key="5">
    <source>
        <dbReference type="ARBA" id="ARBA00022989"/>
    </source>
</evidence>
<keyword evidence="10" id="KW-1185">Reference proteome</keyword>
<feature type="transmembrane region" description="Helical" evidence="8">
    <location>
        <begin position="6"/>
        <end position="27"/>
    </location>
</feature>
<dbReference type="EMBL" id="SMGO01000001">
    <property type="protein sequence ID" value="TCK84886.1"/>
    <property type="molecule type" value="Genomic_DNA"/>
</dbReference>
<keyword evidence="4 8" id="KW-0812">Transmembrane</keyword>
<keyword evidence="5 8" id="KW-1133">Transmembrane helix</keyword>